<dbReference type="PANTHER" id="PTHR30185">
    <property type="entry name" value="CRYPTIC BETA-GLUCOSIDE BGL OPERON ANTITERMINATOR"/>
    <property type="match status" value="1"/>
</dbReference>
<dbReference type="InterPro" id="IPR036634">
    <property type="entry name" value="PRD_sf"/>
</dbReference>
<reference evidence="5 6" key="1">
    <citation type="submission" date="2020-08" db="EMBL/GenBank/DDBJ databases">
        <title>Genome public.</title>
        <authorList>
            <person name="Liu C."/>
            <person name="Sun Q."/>
        </authorList>
    </citation>
    <scope>NUCLEOTIDE SEQUENCE [LARGE SCALE GENOMIC DNA]</scope>
    <source>
        <strain evidence="5 6">BX0805</strain>
    </source>
</reference>
<accession>A0ABR7I8Q8</accession>
<keyword evidence="1" id="KW-0677">Repeat</keyword>
<dbReference type="RefSeq" id="WP_186981786.1">
    <property type="nucleotide sequence ID" value="NZ_JACOQH010000002.1"/>
</dbReference>
<dbReference type="InterPro" id="IPR036650">
    <property type="entry name" value="CAT_RNA-bd_dom_sf"/>
</dbReference>
<organism evidence="5 6">
    <name type="scientific">Roseburia yibonii</name>
    <dbReference type="NCBI Taxonomy" id="2763063"/>
    <lineage>
        <taxon>Bacteria</taxon>
        <taxon>Bacillati</taxon>
        <taxon>Bacillota</taxon>
        <taxon>Clostridia</taxon>
        <taxon>Lachnospirales</taxon>
        <taxon>Lachnospiraceae</taxon>
        <taxon>Roseburia</taxon>
    </lineage>
</organism>
<proteinExistence type="predicted"/>
<dbReference type="PANTHER" id="PTHR30185:SF18">
    <property type="entry name" value="TRANSCRIPTIONAL REGULATOR MTLR"/>
    <property type="match status" value="1"/>
</dbReference>
<dbReference type="EMBL" id="JACOQH010000002">
    <property type="protein sequence ID" value="MBC5753330.1"/>
    <property type="molecule type" value="Genomic_DNA"/>
</dbReference>
<dbReference type="Pfam" id="PF00874">
    <property type="entry name" value="PRD"/>
    <property type="match status" value="2"/>
</dbReference>
<keyword evidence="3" id="KW-0804">Transcription</keyword>
<evidence type="ECO:0000256" key="2">
    <source>
        <dbReference type="ARBA" id="ARBA00023015"/>
    </source>
</evidence>
<evidence type="ECO:0000313" key="5">
    <source>
        <dbReference type="EMBL" id="MBC5753330.1"/>
    </source>
</evidence>
<name>A0ABR7I8Q8_9FIRM</name>
<gene>
    <name evidence="5" type="ORF">H8Z76_04665</name>
</gene>
<dbReference type="PROSITE" id="PS51372">
    <property type="entry name" value="PRD_2"/>
    <property type="match status" value="2"/>
</dbReference>
<sequence length="276" mass="31289">MYRVTKALNHNAVLAIMDKSSREYLLLGKGIGFGRKVSEYIEPTEDCRIYSLSSDSERGSARELLREIEPKYLEIADAILDSAKQEFGKVDRGILFPLADHIAFAARRIRNGEQISNPLNQDIQVLFYKEYKVATLARKLLEEADGILLDEDEIGYIALHVHSSICDEKVSGAMQIAAAVRECISLIEADVGKNIDVQTISYNRMMNHIKYMAARAMTGEVLKLDLNEYMEQKFPASFQIATTVCRHLEQHLNIKLADIEIGYLAMHIERVYADEK</sequence>
<dbReference type="SMART" id="SM01061">
    <property type="entry name" value="CAT_RBD"/>
    <property type="match status" value="1"/>
</dbReference>
<dbReference type="SUPFAM" id="SSF50151">
    <property type="entry name" value="SacY-like RNA-binding domain"/>
    <property type="match status" value="1"/>
</dbReference>
<evidence type="ECO:0000259" key="4">
    <source>
        <dbReference type="PROSITE" id="PS51372"/>
    </source>
</evidence>
<keyword evidence="6" id="KW-1185">Reference proteome</keyword>
<feature type="domain" description="PRD" evidence="4">
    <location>
        <begin position="67"/>
        <end position="171"/>
    </location>
</feature>
<dbReference type="Pfam" id="PF03123">
    <property type="entry name" value="CAT_RBD"/>
    <property type="match status" value="1"/>
</dbReference>
<feature type="domain" description="PRD" evidence="4">
    <location>
        <begin position="173"/>
        <end position="276"/>
    </location>
</feature>
<dbReference type="InterPro" id="IPR011608">
    <property type="entry name" value="PRD"/>
</dbReference>
<evidence type="ECO:0000256" key="3">
    <source>
        <dbReference type="ARBA" id="ARBA00023163"/>
    </source>
</evidence>
<dbReference type="InterPro" id="IPR004341">
    <property type="entry name" value="CAT_RNA-bd_dom"/>
</dbReference>
<dbReference type="Gene3D" id="1.10.1790.10">
    <property type="entry name" value="PRD domain"/>
    <property type="match status" value="2"/>
</dbReference>
<dbReference type="Gene3D" id="2.30.24.10">
    <property type="entry name" value="CAT RNA-binding domain"/>
    <property type="match status" value="1"/>
</dbReference>
<comment type="caution">
    <text evidence="5">The sequence shown here is derived from an EMBL/GenBank/DDBJ whole genome shotgun (WGS) entry which is preliminary data.</text>
</comment>
<protein>
    <submittedName>
        <fullName evidence="5">PRD domain-containing protein</fullName>
    </submittedName>
</protein>
<keyword evidence="2" id="KW-0805">Transcription regulation</keyword>
<dbReference type="SUPFAM" id="SSF63520">
    <property type="entry name" value="PTS-regulatory domain, PRD"/>
    <property type="match status" value="2"/>
</dbReference>
<evidence type="ECO:0000256" key="1">
    <source>
        <dbReference type="ARBA" id="ARBA00022737"/>
    </source>
</evidence>
<dbReference type="InterPro" id="IPR050661">
    <property type="entry name" value="BglG_antiterminators"/>
</dbReference>
<dbReference type="Proteomes" id="UP000621540">
    <property type="component" value="Unassembled WGS sequence"/>
</dbReference>
<evidence type="ECO:0000313" key="6">
    <source>
        <dbReference type="Proteomes" id="UP000621540"/>
    </source>
</evidence>